<dbReference type="PROSITE" id="PS50111">
    <property type="entry name" value="CHEMOTAXIS_TRANSDUC_2"/>
    <property type="match status" value="1"/>
</dbReference>
<dbReference type="Pfam" id="PF00015">
    <property type="entry name" value="MCPsignal"/>
    <property type="match status" value="1"/>
</dbReference>
<evidence type="ECO:0000313" key="3">
    <source>
        <dbReference type="EMBL" id="MPM76276.1"/>
    </source>
</evidence>
<keyword evidence="1" id="KW-0807">Transducer</keyword>
<gene>
    <name evidence="3" type="primary">pctA_2</name>
    <name evidence="3" type="ORF">SDC9_123274</name>
</gene>
<accession>A0A645CH52</accession>
<dbReference type="InterPro" id="IPR004089">
    <property type="entry name" value="MCPsignal_dom"/>
</dbReference>
<dbReference type="PANTHER" id="PTHR32089:SF112">
    <property type="entry name" value="LYSOZYME-LIKE PROTEIN-RELATED"/>
    <property type="match status" value="1"/>
</dbReference>
<dbReference type="EMBL" id="VSSQ01027175">
    <property type="protein sequence ID" value="MPM76276.1"/>
    <property type="molecule type" value="Genomic_DNA"/>
</dbReference>
<feature type="domain" description="Methyl-accepting transducer" evidence="2">
    <location>
        <begin position="1"/>
        <end position="97"/>
    </location>
</feature>
<sequence>MADEVRKLAERTSSATLEIEQMISGIQADTIGAVEAMNAALPEVQEGVQLASSASDSLLAIENSSRRTLERVGEVADATREQSSASTSIAQRVEQIANMVEETTATIRGTTQSAHELETIAGNLRELVGRFKT</sequence>
<proteinExistence type="predicted"/>
<evidence type="ECO:0000259" key="2">
    <source>
        <dbReference type="PROSITE" id="PS50111"/>
    </source>
</evidence>
<comment type="caution">
    <text evidence="3">The sequence shown here is derived from an EMBL/GenBank/DDBJ whole genome shotgun (WGS) entry which is preliminary data.</text>
</comment>
<dbReference type="PANTHER" id="PTHR32089">
    <property type="entry name" value="METHYL-ACCEPTING CHEMOTAXIS PROTEIN MCPB"/>
    <property type="match status" value="1"/>
</dbReference>
<protein>
    <submittedName>
        <fullName evidence="3">Methyl-accepting chemotaxis protein PctA</fullName>
    </submittedName>
</protein>
<name>A0A645CH52_9ZZZZ</name>
<reference evidence="3" key="1">
    <citation type="submission" date="2019-08" db="EMBL/GenBank/DDBJ databases">
        <authorList>
            <person name="Kucharzyk K."/>
            <person name="Murdoch R.W."/>
            <person name="Higgins S."/>
            <person name="Loffler F."/>
        </authorList>
    </citation>
    <scope>NUCLEOTIDE SEQUENCE</scope>
</reference>
<dbReference type="Gene3D" id="1.10.287.950">
    <property type="entry name" value="Methyl-accepting chemotaxis protein"/>
    <property type="match status" value="1"/>
</dbReference>
<dbReference type="GO" id="GO:0016020">
    <property type="term" value="C:membrane"/>
    <property type="evidence" value="ECO:0007669"/>
    <property type="project" value="InterPro"/>
</dbReference>
<dbReference type="AlphaFoldDB" id="A0A645CH52"/>
<dbReference type="GO" id="GO:0007165">
    <property type="term" value="P:signal transduction"/>
    <property type="evidence" value="ECO:0007669"/>
    <property type="project" value="UniProtKB-KW"/>
</dbReference>
<evidence type="ECO:0000256" key="1">
    <source>
        <dbReference type="ARBA" id="ARBA00023224"/>
    </source>
</evidence>
<organism evidence="3">
    <name type="scientific">bioreactor metagenome</name>
    <dbReference type="NCBI Taxonomy" id="1076179"/>
    <lineage>
        <taxon>unclassified sequences</taxon>
        <taxon>metagenomes</taxon>
        <taxon>ecological metagenomes</taxon>
    </lineage>
</organism>
<dbReference type="SUPFAM" id="SSF58104">
    <property type="entry name" value="Methyl-accepting chemotaxis protein (MCP) signaling domain"/>
    <property type="match status" value="1"/>
</dbReference>